<reference evidence="1 2" key="1">
    <citation type="submission" date="2024-01" db="EMBL/GenBank/DDBJ databases">
        <title>The genomes of 5 underutilized Papilionoideae crops provide insights into root nodulation and disease resistanc.</title>
        <authorList>
            <person name="Jiang F."/>
        </authorList>
    </citation>
    <scope>NUCLEOTIDE SEQUENCE [LARGE SCALE GENOMIC DNA]</scope>
    <source>
        <strain evidence="1">LVBAO_FW01</strain>
        <tissue evidence="1">Leaves</tissue>
    </source>
</reference>
<name>A0AAN9MT76_CANGL</name>
<keyword evidence="2" id="KW-1185">Reference proteome</keyword>
<dbReference type="EMBL" id="JAYMYQ010000001">
    <property type="protein sequence ID" value="KAK7360404.1"/>
    <property type="molecule type" value="Genomic_DNA"/>
</dbReference>
<evidence type="ECO:0000313" key="1">
    <source>
        <dbReference type="EMBL" id="KAK7360404.1"/>
    </source>
</evidence>
<dbReference type="AlphaFoldDB" id="A0AAN9MT76"/>
<evidence type="ECO:0000313" key="2">
    <source>
        <dbReference type="Proteomes" id="UP001367508"/>
    </source>
</evidence>
<gene>
    <name evidence="1" type="ORF">VNO77_02396</name>
</gene>
<comment type="caution">
    <text evidence="1">The sequence shown here is derived from an EMBL/GenBank/DDBJ whole genome shotgun (WGS) entry which is preliminary data.</text>
</comment>
<accession>A0AAN9MT76</accession>
<sequence>MPCATASNLVISSLSATSKKAVRVALKEIEPFNCTGGLTKEIEPSNCTGGLTKGLIKPSNCTGGHYCWEWYCGDGLHKALLQAGRDGTQGSLCSKPSYPNESIIGEIRTKGFKLNGISYLLIASLLFKDGNIKGTGKVEEEVNDSHVLPSWMFPRAIVFADYKCEQLQRMERVLDWLLKHG</sequence>
<dbReference type="Proteomes" id="UP001367508">
    <property type="component" value="Unassembled WGS sequence"/>
</dbReference>
<organism evidence="1 2">
    <name type="scientific">Canavalia gladiata</name>
    <name type="common">Sword bean</name>
    <name type="synonym">Dolichos gladiatus</name>
    <dbReference type="NCBI Taxonomy" id="3824"/>
    <lineage>
        <taxon>Eukaryota</taxon>
        <taxon>Viridiplantae</taxon>
        <taxon>Streptophyta</taxon>
        <taxon>Embryophyta</taxon>
        <taxon>Tracheophyta</taxon>
        <taxon>Spermatophyta</taxon>
        <taxon>Magnoliopsida</taxon>
        <taxon>eudicotyledons</taxon>
        <taxon>Gunneridae</taxon>
        <taxon>Pentapetalae</taxon>
        <taxon>rosids</taxon>
        <taxon>fabids</taxon>
        <taxon>Fabales</taxon>
        <taxon>Fabaceae</taxon>
        <taxon>Papilionoideae</taxon>
        <taxon>50 kb inversion clade</taxon>
        <taxon>NPAAA clade</taxon>
        <taxon>indigoferoid/millettioid clade</taxon>
        <taxon>Phaseoleae</taxon>
        <taxon>Canavalia</taxon>
    </lineage>
</organism>
<protein>
    <submittedName>
        <fullName evidence="1">Uncharacterized protein</fullName>
    </submittedName>
</protein>
<proteinExistence type="predicted"/>